<feature type="chain" id="PRO_5047319347" description="Secreted protein/lipoprotein" evidence="2">
    <location>
        <begin position="33"/>
        <end position="202"/>
    </location>
</feature>
<keyword evidence="2" id="KW-0732">Signal</keyword>
<accession>A0ABN3TGA3</accession>
<evidence type="ECO:0000313" key="4">
    <source>
        <dbReference type="Proteomes" id="UP001499989"/>
    </source>
</evidence>
<dbReference type="EMBL" id="BAAASK010000038">
    <property type="protein sequence ID" value="GAA2702692.1"/>
    <property type="molecule type" value="Genomic_DNA"/>
</dbReference>
<name>A0ABN3TGA3_9ACTN</name>
<feature type="signal peptide" evidence="2">
    <location>
        <begin position="1"/>
        <end position="32"/>
    </location>
</feature>
<keyword evidence="4" id="KW-1185">Reference proteome</keyword>
<evidence type="ECO:0000256" key="1">
    <source>
        <dbReference type="SAM" id="MobiDB-lite"/>
    </source>
</evidence>
<dbReference type="PROSITE" id="PS51257">
    <property type="entry name" value="PROKAR_LIPOPROTEIN"/>
    <property type="match status" value="1"/>
</dbReference>
<proteinExistence type="predicted"/>
<evidence type="ECO:0000256" key="2">
    <source>
        <dbReference type="SAM" id="SignalP"/>
    </source>
</evidence>
<protein>
    <recommendedName>
        <fullName evidence="5">Secreted protein/lipoprotein</fullName>
    </recommendedName>
</protein>
<comment type="caution">
    <text evidence="3">The sequence shown here is derived from an EMBL/GenBank/DDBJ whole genome shotgun (WGS) entry which is preliminary data.</text>
</comment>
<sequence length="202" mass="21641">MNDRAHCSAVRLRGIAAASIALCAAMALTACGGGESADSPASPSTNPSQSSVTPSASASESEDPQAAQKRAVLQAYNRFWEEQVKAYSRGDATGTEVAKYAAAQALSATKQDLSELRSQGIVTTGEPTHATSVDKLQADKKVPYAKLTDCLDSTGWKFVYAESHKPVDMPTNRLVRYVTEVEAEKWGNQWKIVTVTPQQRSC</sequence>
<evidence type="ECO:0008006" key="5">
    <source>
        <dbReference type="Google" id="ProtNLM"/>
    </source>
</evidence>
<evidence type="ECO:0000313" key="3">
    <source>
        <dbReference type="EMBL" id="GAA2702692.1"/>
    </source>
</evidence>
<dbReference type="Proteomes" id="UP001499989">
    <property type="component" value="Unassembled WGS sequence"/>
</dbReference>
<reference evidence="3 4" key="1">
    <citation type="journal article" date="2019" name="Int. J. Syst. Evol. Microbiol.">
        <title>The Global Catalogue of Microorganisms (GCM) 10K type strain sequencing project: providing services to taxonomists for standard genome sequencing and annotation.</title>
        <authorList>
            <consortium name="The Broad Institute Genomics Platform"/>
            <consortium name="The Broad Institute Genome Sequencing Center for Infectious Disease"/>
            <person name="Wu L."/>
            <person name="Ma J."/>
        </authorList>
    </citation>
    <scope>NUCLEOTIDE SEQUENCE [LARGE SCALE GENOMIC DNA]</scope>
    <source>
        <strain evidence="3 4">JCM 4531</strain>
    </source>
</reference>
<gene>
    <name evidence="3" type="ORF">GCM10010310_73880</name>
</gene>
<feature type="compositionally biased region" description="Low complexity" evidence="1">
    <location>
        <begin position="47"/>
        <end position="59"/>
    </location>
</feature>
<organism evidence="3 4">
    <name type="scientific">Streptomyces violaceolatus</name>
    <dbReference type="NCBI Taxonomy" id="67378"/>
    <lineage>
        <taxon>Bacteria</taxon>
        <taxon>Bacillati</taxon>
        <taxon>Actinomycetota</taxon>
        <taxon>Actinomycetes</taxon>
        <taxon>Kitasatosporales</taxon>
        <taxon>Streptomycetaceae</taxon>
        <taxon>Streptomyces</taxon>
        <taxon>Streptomyces violaceoruber group</taxon>
    </lineage>
</organism>
<feature type="region of interest" description="Disordered" evidence="1">
    <location>
        <begin position="34"/>
        <end position="68"/>
    </location>
</feature>